<feature type="chain" id="PRO_5025510762" evidence="1">
    <location>
        <begin position="21"/>
        <end position="115"/>
    </location>
</feature>
<dbReference type="RefSeq" id="XP_033398825.1">
    <property type="nucleotide sequence ID" value="XM_033543120.1"/>
</dbReference>
<keyword evidence="3" id="KW-1185">Reference proteome</keyword>
<accession>A0A6A6BI59</accession>
<keyword evidence="1" id="KW-0732">Signal</keyword>
<organism evidence="2 3">
    <name type="scientific">Aplosporella prunicola CBS 121167</name>
    <dbReference type="NCBI Taxonomy" id="1176127"/>
    <lineage>
        <taxon>Eukaryota</taxon>
        <taxon>Fungi</taxon>
        <taxon>Dikarya</taxon>
        <taxon>Ascomycota</taxon>
        <taxon>Pezizomycotina</taxon>
        <taxon>Dothideomycetes</taxon>
        <taxon>Dothideomycetes incertae sedis</taxon>
        <taxon>Botryosphaeriales</taxon>
        <taxon>Aplosporellaceae</taxon>
        <taxon>Aplosporella</taxon>
    </lineage>
</organism>
<protein>
    <submittedName>
        <fullName evidence="2">Uncharacterized protein</fullName>
    </submittedName>
</protein>
<name>A0A6A6BI59_9PEZI</name>
<evidence type="ECO:0000313" key="3">
    <source>
        <dbReference type="Proteomes" id="UP000799438"/>
    </source>
</evidence>
<dbReference type="AlphaFoldDB" id="A0A6A6BI59"/>
<proteinExistence type="predicted"/>
<feature type="signal peptide" evidence="1">
    <location>
        <begin position="1"/>
        <end position="20"/>
    </location>
</feature>
<dbReference type="Proteomes" id="UP000799438">
    <property type="component" value="Unassembled WGS sequence"/>
</dbReference>
<dbReference type="GeneID" id="54300617"/>
<dbReference type="Gene3D" id="3.30.70.2800">
    <property type="match status" value="1"/>
</dbReference>
<evidence type="ECO:0000313" key="2">
    <source>
        <dbReference type="EMBL" id="KAF2143113.1"/>
    </source>
</evidence>
<reference evidence="2" key="1">
    <citation type="journal article" date="2020" name="Stud. Mycol.">
        <title>101 Dothideomycetes genomes: a test case for predicting lifestyles and emergence of pathogens.</title>
        <authorList>
            <person name="Haridas S."/>
            <person name="Albert R."/>
            <person name="Binder M."/>
            <person name="Bloem J."/>
            <person name="Labutti K."/>
            <person name="Salamov A."/>
            <person name="Andreopoulos B."/>
            <person name="Baker S."/>
            <person name="Barry K."/>
            <person name="Bills G."/>
            <person name="Bluhm B."/>
            <person name="Cannon C."/>
            <person name="Castanera R."/>
            <person name="Culley D."/>
            <person name="Daum C."/>
            <person name="Ezra D."/>
            <person name="Gonzalez J."/>
            <person name="Henrissat B."/>
            <person name="Kuo A."/>
            <person name="Liang C."/>
            <person name="Lipzen A."/>
            <person name="Lutzoni F."/>
            <person name="Magnuson J."/>
            <person name="Mondo S."/>
            <person name="Nolan M."/>
            <person name="Ohm R."/>
            <person name="Pangilinan J."/>
            <person name="Park H.-J."/>
            <person name="Ramirez L."/>
            <person name="Alfaro M."/>
            <person name="Sun H."/>
            <person name="Tritt A."/>
            <person name="Yoshinaga Y."/>
            <person name="Zwiers L.-H."/>
            <person name="Turgeon B."/>
            <person name="Goodwin S."/>
            <person name="Spatafora J."/>
            <person name="Crous P."/>
            <person name="Grigoriev I."/>
        </authorList>
    </citation>
    <scope>NUCLEOTIDE SEQUENCE</scope>
    <source>
        <strain evidence="2">CBS 121167</strain>
    </source>
</reference>
<dbReference type="EMBL" id="ML995483">
    <property type="protein sequence ID" value="KAF2143113.1"/>
    <property type="molecule type" value="Genomic_DNA"/>
</dbReference>
<gene>
    <name evidence="2" type="ORF">K452DRAFT_307981</name>
</gene>
<sequence length="115" mass="12878">MHLLTILAIVSTSAPLVVVATCYICRDGTVLTPYYGIGGCNIFYYACKGGYRSGNFRREDKLEIRDDNTREILDAEAFTSADIDGSGNYMGTSEDDKLYIDWFNNVITPDKIRVE</sequence>
<evidence type="ECO:0000256" key="1">
    <source>
        <dbReference type="SAM" id="SignalP"/>
    </source>
</evidence>